<evidence type="ECO:0000313" key="1">
    <source>
        <dbReference type="EMBL" id="RUO26520.1"/>
    </source>
</evidence>
<name>A0A432W8Q7_9GAMM</name>
<gene>
    <name evidence="1" type="ORF">CWE09_07380</name>
</gene>
<dbReference type="AlphaFoldDB" id="A0A432W8Q7"/>
<keyword evidence="2" id="KW-1185">Reference proteome</keyword>
<reference evidence="1 2" key="1">
    <citation type="journal article" date="2011" name="Front. Microbiol.">
        <title>Genomic signatures of strain selection and enhancement in Bacillus atrophaeus var. globigii, a historical biowarfare simulant.</title>
        <authorList>
            <person name="Gibbons H.S."/>
            <person name="Broomall S.M."/>
            <person name="McNew L.A."/>
            <person name="Daligault H."/>
            <person name="Chapman C."/>
            <person name="Bruce D."/>
            <person name="Karavis M."/>
            <person name="Krepps M."/>
            <person name="McGregor P.A."/>
            <person name="Hong C."/>
            <person name="Park K.H."/>
            <person name="Akmal A."/>
            <person name="Feldman A."/>
            <person name="Lin J.S."/>
            <person name="Chang W.E."/>
            <person name="Higgs B.W."/>
            <person name="Demirev P."/>
            <person name="Lindquist J."/>
            <person name="Liem A."/>
            <person name="Fochler E."/>
            <person name="Read T.D."/>
            <person name="Tapia R."/>
            <person name="Johnson S."/>
            <person name="Bishop-Lilly K.A."/>
            <person name="Detter C."/>
            <person name="Han C."/>
            <person name="Sozhamannan S."/>
            <person name="Rosenzweig C.N."/>
            <person name="Skowronski E.W."/>
        </authorList>
    </citation>
    <scope>NUCLEOTIDE SEQUENCE [LARGE SCALE GENOMIC DNA]</scope>
    <source>
        <strain evidence="1 2">MLST1</strain>
    </source>
</reference>
<comment type="caution">
    <text evidence="1">The sequence shown here is derived from an EMBL/GenBank/DDBJ whole genome shotgun (WGS) entry which is preliminary data.</text>
</comment>
<evidence type="ECO:0000313" key="2">
    <source>
        <dbReference type="Proteomes" id="UP000288293"/>
    </source>
</evidence>
<protein>
    <recommendedName>
        <fullName evidence="3">S9 family peptidase</fullName>
    </recommendedName>
</protein>
<organism evidence="1 2">
    <name type="scientific">Aliidiomarina minuta</name>
    <dbReference type="NCBI Taxonomy" id="880057"/>
    <lineage>
        <taxon>Bacteria</taxon>
        <taxon>Pseudomonadati</taxon>
        <taxon>Pseudomonadota</taxon>
        <taxon>Gammaproteobacteria</taxon>
        <taxon>Alteromonadales</taxon>
        <taxon>Idiomarinaceae</taxon>
        <taxon>Aliidiomarina</taxon>
    </lineage>
</organism>
<dbReference type="RefSeq" id="WP_157982832.1">
    <property type="nucleotide sequence ID" value="NZ_PIPL01000001.1"/>
</dbReference>
<sequence length="159" mass="17604">MLTLQQLPNRVRVETDTEFGAHNRFVQASMSPNGDYLAFTTSGTAHSAAWIYRLDGSEPEPAAFQYGGNLRLSLWHPDSEYLVVMHSGPGGGATLSVTDIARLGATVAEANTPVRTPFHEEIPPEQQNYDAIAWEDGKLRFNMSGAYWLYHPDEGVSEY</sequence>
<dbReference type="InterPro" id="IPR011042">
    <property type="entry name" value="6-blade_b-propeller_TolB-like"/>
</dbReference>
<evidence type="ECO:0008006" key="3">
    <source>
        <dbReference type="Google" id="ProtNLM"/>
    </source>
</evidence>
<dbReference type="Gene3D" id="2.120.10.30">
    <property type="entry name" value="TolB, C-terminal domain"/>
    <property type="match status" value="1"/>
</dbReference>
<dbReference type="EMBL" id="PIPL01000001">
    <property type="protein sequence ID" value="RUO26520.1"/>
    <property type="molecule type" value="Genomic_DNA"/>
</dbReference>
<accession>A0A432W8Q7</accession>
<dbReference type="OrthoDB" id="6157243at2"/>
<dbReference type="SUPFAM" id="SSF82171">
    <property type="entry name" value="DPP6 N-terminal domain-like"/>
    <property type="match status" value="1"/>
</dbReference>
<proteinExistence type="predicted"/>
<dbReference type="Proteomes" id="UP000288293">
    <property type="component" value="Unassembled WGS sequence"/>
</dbReference>